<dbReference type="InterPro" id="IPR002048">
    <property type="entry name" value="EF_hand_dom"/>
</dbReference>
<dbReference type="Pfam" id="PF13499">
    <property type="entry name" value="EF-hand_7"/>
    <property type="match status" value="2"/>
</dbReference>
<accession>A0A2P6MN97</accession>
<dbReference type="GO" id="GO:0005509">
    <property type="term" value="F:calcium ion binding"/>
    <property type="evidence" value="ECO:0007669"/>
    <property type="project" value="InterPro"/>
</dbReference>
<dbReference type="PANTHER" id="PTHR23064">
    <property type="entry name" value="TROPONIN"/>
    <property type="match status" value="1"/>
</dbReference>
<dbReference type="SMART" id="SM00054">
    <property type="entry name" value="EFh"/>
    <property type="match status" value="4"/>
</dbReference>
<feature type="domain" description="EF-hand" evidence="3">
    <location>
        <begin position="255"/>
        <end position="287"/>
    </location>
</feature>
<protein>
    <submittedName>
        <fullName evidence="4">Ras and EF-hand domain-containing protein-like</fullName>
    </submittedName>
</protein>
<dbReference type="PROSITE" id="PS50222">
    <property type="entry name" value="EF_HAND_2"/>
    <property type="match status" value="4"/>
</dbReference>
<feature type="domain" description="EF-hand" evidence="3">
    <location>
        <begin position="163"/>
        <end position="192"/>
    </location>
</feature>
<evidence type="ECO:0000256" key="1">
    <source>
        <dbReference type="ARBA" id="ARBA00022837"/>
    </source>
</evidence>
<keyword evidence="1" id="KW-0106">Calcium</keyword>
<comment type="caution">
    <text evidence="4">The sequence shown here is derived from an EMBL/GenBank/DDBJ whole genome shotgun (WGS) entry which is preliminary data.</text>
</comment>
<dbReference type="STRING" id="1890364.A0A2P6MN97"/>
<dbReference type="InterPro" id="IPR018247">
    <property type="entry name" value="EF_Hand_1_Ca_BS"/>
</dbReference>
<dbReference type="InterPro" id="IPR052591">
    <property type="entry name" value="CML21-like"/>
</dbReference>
<evidence type="ECO:0000313" key="4">
    <source>
        <dbReference type="EMBL" id="PRP73165.1"/>
    </source>
</evidence>
<feature type="domain" description="EF-hand" evidence="3">
    <location>
        <begin position="218"/>
        <end position="253"/>
    </location>
</feature>
<dbReference type="Gene3D" id="1.10.238.10">
    <property type="entry name" value="EF-hand"/>
    <property type="match status" value="2"/>
</dbReference>
<reference evidence="4 5" key="1">
    <citation type="journal article" date="2018" name="Genome Biol. Evol.">
        <title>Multiple Roots of Fruiting Body Formation in Amoebozoa.</title>
        <authorList>
            <person name="Hillmann F."/>
            <person name="Forbes G."/>
            <person name="Novohradska S."/>
            <person name="Ferling I."/>
            <person name="Riege K."/>
            <person name="Groth M."/>
            <person name="Westermann M."/>
            <person name="Marz M."/>
            <person name="Spaller T."/>
            <person name="Winckler T."/>
            <person name="Schaap P."/>
            <person name="Glockner G."/>
        </authorList>
    </citation>
    <scope>NUCLEOTIDE SEQUENCE [LARGE SCALE GENOMIC DNA]</scope>
    <source>
        <strain evidence="4 5">Jena</strain>
    </source>
</reference>
<dbReference type="InParanoid" id="A0A2P6MN97"/>
<evidence type="ECO:0000256" key="2">
    <source>
        <dbReference type="SAM" id="MobiDB-lite"/>
    </source>
</evidence>
<feature type="region of interest" description="Disordered" evidence="2">
    <location>
        <begin position="1"/>
        <end position="65"/>
    </location>
</feature>
<name>A0A2P6MN97_9EUKA</name>
<dbReference type="EMBL" id="MDYQ01000661">
    <property type="protein sequence ID" value="PRP73165.1"/>
    <property type="molecule type" value="Genomic_DNA"/>
</dbReference>
<dbReference type="InterPro" id="IPR011992">
    <property type="entry name" value="EF-hand-dom_pair"/>
</dbReference>
<evidence type="ECO:0000313" key="5">
    <source>
        <dbReference type="Proteomes" id="UP000241769"/>
    </source>
</evidence>
<evidence type="ECO:0000259" key="3">
    <source>
        <dbReference type="PROSITE" id="PS50222"/>
    </source>
</evidence>
<dbReference type="CDD" id="cd00051">
    <property type="entry name" value="EFh"/>
    <property type="match status" value="1"/>
</dbReference>
<keyword evidence="5" id="KW-1185">Reference proteome</keyword>
<feature type="domain" description="EF-hand" evidence="3">
    <location>
        <begin position="111"/>
        <end position="146"/>
    </location>
</feature>
<proteinExistence type="predicted"/>
<feature type="compositionally biased region" description="Basic and acidic residues" evidence="2">
    <location>
        <begin position="41"/>
        <end position="65"/>
    </location>
</feature>
<dbReference type="OrthoDB" id="26525at2759"/>
<dbReference type="AlphaFoldDB" id="A0A2P6MN97"/>
<feature type="compositionally biased region" description="Basic and acidic residues" evidence="2">
    <location>
        <begin position="19"/>
        <end position="28"/>
    </location>
</feature>
<dbReference type="PROSITE" id="PS00018">
    <property type="entry name" value="EF_HAND_1"/>
    <property type="match status" value="3"/>
</dbReference>
<sequence>MTDTTITRLPVRAGHSRLTKQEPREKLPVIHSPKSSPDKNNSTEKNRGTEKNKATEKKTRVQRQRETFNPMTSTTWRTQKEQMVRVAKQKPKFTGIPKVRLPSHLIMYDGSSLNILREYFIQMDEDGDGTVSRKEFRNAYQERKTRDLKVKGASAPAMPLLTDSFFDIVDENQSETISFKELVKAMYPRATKEDLQHIHNWAFPPKTQKEKTYAITNEGREELASIFKLYDTDDSGEITLDEFRQATANLGFSYDDSRNMFESIDLNKDNMVSLEEFIEGLGSTYLRPASTQRTSRKEGKSEQGSIYVG</sequence>
<dbReference type="SUPFAM" id="SSF47473">
    <property type="entry name" value="EF-hand"/>
    <property type="match status" value="1"/>
</dbReference>
<organism evidence="4 5">
    <name type="scientific">Planoprotostelium fungivorum</name>
    <dbReference type="NCBI Taxonomy" id="1890364"/>
    <lineage>
        <taxon>Eukaryota</taxon>
        <taxon>Amoebozoa</taxon>
        <taxon>Evosea</taxon>
        <taxon>Variosea</taxon>
        <taxon>Cavosteliida</taxon>
        <taxon>Cavosteliaceae</taxon>
        <taxon>Planoprotostelium</taxon>
    </lineage>
</organism>
<feature type="region of interest" description="Disordered" evidence="2">
    <location>
        <begin position="289"/>
        <end position="309"/>
    </location>
</feature>
<gene>
    <name evidence="4" type="ORF">PROFUN_03479</name>
</gene>
<dbReference type="Proteomes" id="UP000241769">
    <property type="component" value="Unassembled WGS sequence"/>
</dbReference>